<proteinExistence type="predicted"/>
<dbReference type="InterPro" id="IPR036867">
    <property type="entry name" value="R3H_dom_sf"/>
</dbReference>
<dbReference type="Gene3D" id="3.30.1370.50">
    <property type="entry name" value="R3H-like domain"/>
    <property type="match status" value="1"/>
</dbReference>
<dbReference type="GO" id="GO:0003676">
    <property type="term" value="F:nucleic acid binding"/>
    <property type="evidence" value="ECO:0007669"/>
    <property type="project" value="UniProtKB-UniRule"/>
</dbReference>
<feature type="domain" description="R3H" evidence="3">
    <location>
        <begin position="40"/>
        <end position="108"/>
    </location>
</feature>
<keyword evidence="5" id="KW-1185">Reference proteome</keyword>
<feature type="compositionally biased region" description="Basic and acidic residues" evidence="2">
    <location>
        <begin position="210"/>
        <end position="242"/>
    </location>
</feature>
<dbReference type="Pfam" id="PF12752">
    <property type="entry name" value="SUZ"/>
    <property type="match status" value="1"/>
</dbReference>
<dbReference type="Pfam" id="PF01424">
    <property type="entry name" value="R3H"/>
    <property type="match status" value="1"/>
</dbReference>
<evidence type="ECO:0000313" key="6">
    <source>
        <dbReference type="RefSeq" id="XP_039114565.1"/>
    </source>
</evidence>
<gene>
    <name evidence="6" type="primary">LOC120249920</name>
</gene>
<evidence type="ECO:0000259" key="4">
    <source>
        <dbReference type="PROSITE" id="PS51673"/>
    </source>
</evidence>
<accession>A0AB40AI52</accession>
<dbReference type="SUPFAM" id="SSF82708">
    <property type="entry name" value="R3H domain"/>
    <property type="match status" value="1"/>
</dbReference>
<dbReference type="CDD" id="cd02642">
    <property type="entry name" value="R3H_encore_like"/>
    <property type="match status" value="1"/>
</dbReference>
<dbReference type="InterPro" id="IPR024771">
    <property type="entry name" value="SUZ"/>
</dbReference>
<sequence>MEVPEIHGVVVEKVEEGRVAHPQPRVDPFLVEALQNPRHRLTVLRMELDIQRFMQNPEQYQFEFQHFPTSYLRCAAHRVAQYYGLQTLLLDNGLDGSGNRILAMKIPESRFPSVHLSDIPTKQAETENIGRVNIAIKARPNKASSGGGVDLEAKKSQVRTVEERKEEYDKARARIFSCFSSPEVEGSCMVAAEDGNIYESADEQENCRTWADEGEKTSPKDGASRVAIFRDKEKDRNDPDYDRSYDRYARSFSFSPTFGVGACNVVQSPLMPYEAGFPQVPRVQSSMSFSQSNPVRGPFCAFGCNQTSRDAVYMQWPSTAMFYAHSYEHFRHAVFQAPFYQQPLSFDGKPQQ</sequence>
<dbReference type="RefSeq" id="XP_039114565.1">
    <property type="nucleotide sequence ID" value="XM_039258631.1"/>
</dbReference>
<dbReference type="InterPro" id="IPR051937">
    <property type="entry name" value="R3H_domain_containing"/>
</dbReference>
<dbReference type="PANTHER" id="PTHR15672">
    <property type="entry name" value="CAMP-REGULATED PHOSPHOPROTEIN 21 RELATED R3H DOMAIN CONTAINING PROTEIN"/>
    <property type="match status" value="1"/>
</dbReference>
<feature type="region of interest" description="Disordered" evidence="2">
    <location>
        <begin position="204"/>
        <end position="242"/>
    </location>
</feature>
<evidence type="ECO:0000256" key="1">
    <source>
        <dbReference type="ARBA" id="ARBA00022553"/>
    </source>
</evidence>
<reference evidence="6" key="1">
    <citation type="submission" date="2025-08" db="UniProtKB">
        <authorList>
            <consortium name="RefSeq"/>
        </authorList>
    </citation>
    <scope>IDENTIFICATION</scope>
</reference>
<name>A0AB40AI52_DIOCR</name>
<dbReference type="SMART" id="SM00393">
    <property type="entry name" value="R3H"/>
    <property type="match status" value="1"/>
</dbReference>
<dbReference type="PANTHER" id="PTHR15672:SF15">
    <property type="entry name" value="SINGLE-STRANDED NUCLEIC ACID BINDING R3H PROTEIN"/>
    <property type="match status" value="1"/>
</dbReference>
<dbReference type="GeneID" id="120249920"/>
<dbReference type="AlphaFoldDB" id="A0AB40AI52"/>
<evidence type="ECO:0000313" key="5">
    <source>
        <dbReference type="Proteomes" id="UP001515500"/>
    </source>
</evidence>
<dbReference type="Proteomes" id="UP001515500">
    <property type="component" value="Chromosome 19"/>
</dbReference>
<feature type="domain" description="SUZ" evidence="4">
    <location>
        <begin position="110"/>
        <end position="180"/>
    </location>
</feature>
<organism evidence="5 6">
    <name type="scientific">Dioscorea cayennensis subsp. rotundata</name>
    <name type="common">White Guinea yam</name>
    <name type="synonym">Dioscorea rotundata</name>
    <dbReference type="NCBI Taxonomy" id="55577"/>
    <lineage>
        <taxon>Eukaryota</taxon>
        <taxon>Viridiplantae</taxon>
        <taxon>Streptophyta</taxon>
        <taxon>Embryophyta</taxon>
        <taxon>Tracheophyta</taxon>
        <taxon>Spermatophyta</taxon>
        <taxon>Magnoliopsida</taxon>
        <taxon>Liliopsida</taxon>
        <taxon>Dioscoreales</taxon>
        <taxon>Dioscoreaceae</taxon>
        <taxon>Dioscorea</taxon>
    </lineage>
</organism>
<protein>
    <submittedName>
        <fullName evidence="6">cAMP-regulated phosphoprotein 21-like isoform X2</fullName>
    </submittedName>
</protein>
<dbReference type="InterPro" id="IPR001374">
    <property type="entry name" value="R3H_dom"/>
</dbReference>
<keyword evidence="1" id="KW-0597">Phosphoprotein</keyword>
<dbReference type="PROSITE" id="PS51673">
    <property type="entry name" value="SUZ"/>
    <property type="match status" value="1"/>
</dbReference>
<evidence type="ECO:0000256" key="2">
    <source>
        <dbReference type="SAM" id="MobiDB-lite"/>
    </source>
</evidence>
<dbReference type="PROSITE" id="PS51061">
    <property type="entry name" value="R3H"/>
    <property type="match status" value="1"/>
</dbReference>
<evidence type="ECO:0000259" key="3">
    <source>
        <dbReference type="PROSITE" id="PS51061"/>
    </source>
</evidence>